<dbReference type="Proteomes" id="UP001365128">
    <property type="component" value="Unassembled WGS sequence"/>
</dbReference>
<dbReference type="EMBL" id="JBBPDW010000017">
    <property type="protein sequence ID" value="KAK7545650.1"/>
    <property type="molecule type" value="Genomic_DNA"/>
</dbReference>
<dbReference type="Gene3D" id="3.40.50.1820">
    <property type="entry name" value="alpha/beta hydrolase"/>
    <property type="match status" value="1"/>
</dbReference>
<proteinExistence type="inferred from homology"/>
<dbReference type="InterPro" id="IPR013595">
    <property type="entry name" value="Pept_S33_TAP-like_C"/>
</dbReference>
<reference evidence="4 5" key="1">
    <citation type="submission" date="2024-04" db="EMBL/GenBank/DDBJ databases">
        <title>Phyllosticta paracitricarpa is synonymous to the EU quarantine fungus P. citricarpa based on phylogenomic analyses.</title>
        <authorList>
            <consortium name="Lawrence Berkeley National Laboratory"/>
            <person name="Van Ingen-Buijs V.A."/>
            <person name="Van Westerhoven A.C."/>
            <person name="Haridas S."/>
            <person name="Skiadas P."/>
            <person name="Martin F."/>
            <person name="Groenewald J.Z."/>
            <person name="Crous P.W."/>
            <person name="Seidl M.F."/>
        </authorList>
    </citation>
    <scope>NUCLEOTIDE SEQUENCE [LARGE SCALE GENOMIC DNA]</scope>
    <source>
        <strain evidence="4 5">CBS 122670</strain>
    </source>
</reference>
<dbReference type="Pfam" id="PF08386">
    <property type="entry name" value="Abhydrolase_4"/>
    <property type="match status" value="1"/>
</dbReference>
<evidence type="ECO:0000256" key="2">
    <source>
        <dbReference type="ARBA" id="ARBA00022801"/>
    </source>
</evidence>
<comment type="similarity">
    <text evidence="1">Belongs to the peptidase S33 family.</text>
</comment>
<feature type="domain" description="Peptidase S33 tripeptidyl aminopeptidase-like C-terminal" evidence="3">
    <location>
        <begin position="511"/>
        <end position="613"/>
    </location>
</feature>
<keyword evidence="5" id="KW-1185">Reference proteome</keyword>
<dbReference type="InterPro" id="IPR029058">
    <property type="entry name" value="AB_hydrolase_fold"/>
</dbReference>
<comment type="caution">
    <text evidence="4">The sequence shown here is derived from an EMBL/GenBank/DDBJ whole genome shotgun (WGS) entry which is preliminary data.</text>
</comment>
<evidence type="ECO:0000313" key="4">
    <source>
        <dbReference type="EMBL" id="KAK7545650.1"/>
    </source>
</evidence>
<dbReference type="SUPFAM" id="SSF53474">
    <property type="entry name" value="alpha/beta-Hydrolases"/>
    <property type="match status" value="1"/>
</dbReference>
<gene>
    <name evidence="4" type="ORF">IWX46DRAFT_107989</name>
</gene>
<dbReference type="PANTHER" id="PTHR43248">
    <property type="entry name" value="2-SUCCINYL-6-HYDROXY-2,4-CYCLOHEXADIENE-1-CARBOXYLATE SYNTHASE"/>
    <property type="match status" value="1"/>
</dbReference>
<evidence type="ECO:0000256" key="1">
    <source>
        <dbReference type="ARBA" id="ARBA00010088"/>
    </source>
</evidence>
<sequence>MKHFRLSVAPTPSTRSLSLARRAVVLILCACLAVWTLARLHLFTSTAWPISRPYLKPTSFSWNTIPTTRKISLVPCHGDYQCTKVELPLDYFNGTTDGKISLAVAVLPAKVPITDPRYGGPLLVNPGGPGGSGVDLVLETGHSIQNIVDSPLDPAAATTNATAAKYYDIVGFDPRGVGHSSPGAHCFEVGSIRESWELRLDAQGILGSSDAVLGQRWSMTNALGDNCASTANQFDVKRYVSTASVARDMVELAELFGQHRELESKRRIHHSVKCQQLPLPASATPYVYEPGAEKVQFWGFSYGTLLGSTFASMFPSRVGRLMLDGVVHGSDYTKALWFDNLLDTEKEMALFYSRCAEGGPSSCELATPNATAADIEATAAAILANLYHNPLPVAHELFPEVVTWSDVRLFMFMALYGPMEGFPAMAKMLHTLQQADASARMAEYLSSKHFYACATPPGGGSDGGGNGNDTQGAPVDGEALQAIMCGDGDPQDSLNITAFDKYWRELDALSPTAGAMWARHRMNCAGWRIRPVYRFDGSFGGETAAPILWIGNTADPVTPVINAHKMSALFPDSVVLTQESPGHTSLAAYSPCTVAALRAYLHNGTMPAAGTVCQPVEIPFVRPRRSDSEHRTPWAAAAASSIFSSDDEAEASEVRDLVLAAGVRATDLAVDVHGWDVDEMVRAGVNFRRVSRAWSHGRHGLGARGFGRGFFA</sequence>
<evidence type="ECO:0000259" key="3">
    <source>
        <dbReference type="Pfam" id="PF08386"/>
    </source>
</evidence>
<accession>A0ABR1MC81</accession>
<evidence type="ECO:0000313" key="5">
    <source>
        <dbReference type="Proteomes" id="UP001365128"/>
    </source>
</evidence>
<protein>
    <submittedName>
        <fullName evidence="4">TAP-like protein-domain-containing protein</fullName>
    </submittedName>
</protein>
<dbReference type="PANTHER" id="PTHR43248:SF25">
    <property type="entry name" value="AB HYDROLASE-1 DOMAIN-CONTAINING PROTEIN-RELATED"/>
    <property type="match status" value="1"/>
</dbReference>
<keyword evidence="2" id="KW-0378">Hydrolase</keyword>
<organism evidence="4 5">
    <name type="scientific">Phyllosticta citricarpa</name>
    <dbReference type="NCBI Taxonomy" id="55181"/>
    <lineage>
        <taxon>Eukaryota</taxon>
        <taxon>Fungi</taxon>
        <taxon>Dikarya</taxon>
        <taxon>Ascomycota</taxon>
        <taxon>Pezizomycotina</taxon>
        <taxon>Dothideomycetes</taxon>
        <taxon>Dothideomycetes incertae sedis</taxon>
        <taxon>Botryosphaeriales</taxon>
        <taxon>Phyllostictaceae</taxon>
        <taxon>Phyllosticta</taxon>
    </lineage>
</organism>
<dbReference type="InterPro" id="IPR051601">
    <property type="entry name" value="Serine_prot/Carboxylest_S33"/>
</dbReference>
<name>A0ABR1MC81_9PEZI</name>